<reference evidence="3" key="2">
    <citation type="journal article" date="2022" name="Elife">
        <title>Obligate sexual reproduction of a homothallic fungus closely related to the Cryptococcus pathogenic species complex.</title>
        <authorList>
            <person name="Passer A.R."/>
            <person name="Clancey S.A."/>
            <person name="Shea T."/>
            <person name="David-Palma M."/>
            <person name="Averette A.F."/>
            <person name="Boekhout T."/>
            <person name="Porcel B.M."/>
            <person name="Nowrousian M."/>
            <person name="Cuomo C.A."/>
            <person name="Sun S."/>
            <person name="Heitman J."/>
            <person name="Coelho M.A."/>
        </authorList>
    </citation>
    <scope>NUCLEOTIDE SEQUENCE</scope>
    <source>
        <strain evidence="3">CBS 7841</strain>
    </source>
</reference>
<feature type="region of interest" description="Disordered" evidence="1">
    <location>
        <begin position="343"/>
        <end position="376"/>
    </location>
</feature>
<dbReference type="OrthoDB" id="2574956at2759"/>
<dbReference type="GeneID" id="91087662"/>
<keyword evidence="2" id="KW-0812">Transmembrane</keyword>
<feature type="compositionally biased region" description="Basic and acidic residues" evidence="1">
    <location>
        <begin position="248"/>
        <end position="257"/>
    </location>
</feature>
<feature type="compositionally biased region" description="Acidic residues" evidence="1">
    <location>
        <begin position="263"/>
        <end position="278"/>
    </location>
</feature>
<keyword evidence="2" id="KW-0472">Membrane</keyword>
<reference evidence="3" key="3">
    <citation type="submission" date="2024-01" db="EMBL/GenBank/DDBJ databases">
        <authorList>
            <person name="Coelho M.A."/>
            <person name="David-Palma M."/>
            <person name="Shea T."/>
            <person name="Sun S."/>
            <person name="Cuomo C.A."/>
            <person name="Heitman J."/>
        </authorList>
    </citation>
    <scope>NUCLEOTIDE SEQUENCE</scope>
    <source>
        <strain evidence="3">CBS 7841</strain>
    </source>
</reference>
<feature type="region of interest" description="Disordered" evidence="1">
    <location>
        <begin position="194"/>
        <end position="213"/>
    </location>
</feature>
<dbReference type="KEGG" id="cdep:91087662"/>
<feature type="transmembrane region" description="Helical" evidence="2">
    <location>
        <begin position="138"/>
        <end position="162"/>
    </location>
</feature>
<accession>A0A1E3IKV6</accession>
<organism evidence="3 4">
    <name type="scientific">Cryptococcus depauperatus CBS 7841</name>
    <dbReference type="NCBI Taxonomy" id="1295531"/>
    <lineage>
        <taxon>Eukaryota</taxon>
        <taxon>Fungi</taxon>
        <taxon>Dikarya</taxon>
        <taxon>Basidiomycota</taxon>
        <taxon>Agaricomycotina</taxon>
        <taxon>Tremellomycetes</taxon>
        <taxon>Tremellales</taxon>
        <taxon>Cryptococcaceae</taxon>
        <taxon>Cryptococcus</taxon>
    </lineage>
</organism>
<dbReference type="VEuPathDB" id="FungiDB:L203_02954"/>
<feature type="region of interest" description="Disordered" evidence="1">
    <location>
        <begin position="229"/>
        <end position="288"/>
    </location>
</feature>
<sequence length="376" mass="40613">MARGHSSSIASTFSSAPVLINPSSPLAEVNSSIAPTKVRRRPTLRFASPLFFLAIADAVHTTCRATNTSTGLPQPIVAAGISRALILVFVGCTKRWRARGGWIAAGSGASLFLAVWEWCILVLSRNADSRDGKGKVEFSLMLFLVIFAGIGVFEYLVFLFLLRLSPPTHRTHPLALRLPQTHVQEASPFAFQSEDAVMTPGSTRDPRMHRRKVSNVSRLTIRSDWTTEGDSEDIFGMEGEGNDDESSNEAHDNDGHSVLDGYGYDESDGGSEEHDDYDASSISSSSIIDLPPPTSPLALSLPPAFNIASRLDTLGSSPVLGSLVRRTKSARLLGKSWSSNTKMGISREAESSQGGNLSAAPREEHVAEGYGTFRHR</sequence>
<evidence type="ECO:0000256" key="1">
    <source>
        <dbReference type="SAM" id="MobiDB-lite"/>
    </source>
</evidence>
<evidence type="ECO:0000313" key="4">
    <source>
        <dbReference type="Proteomes" id="UP000094043"/>
    </source>
</evidence>
<gene>
    <name evidence="3" type="ORF">L203_103451</name>
</gene>
<dbReference type="AlphaFoldDB" id="A0A1E3IKV6"/>
<dbReference type="RefSeq" id="XP_066068950.1">
    <property type="nucleotide sequence ID" value="XM_066212853.1"/>
</dbReference>
<name>A0A1E3IKV6_9TREE</name>
<proteinExistence type="predicted"/>
<keyword evidence="4" id="KW-1185">Reference proteome</keyword>
<keyword evidence="2" id="KW-1133">Transmembrane helix</keyword>
<evidence type="ECO:0000256" key="2">
    <source>
        <dbReference type="SAM" id="Phobius"/>
    </source>
</evidence>
<reference evidence="3" key="1">
    <citation type="submission" date="2016-06" db="EMBL/GenBank/DDBJ databases">
        <authorList>
            <person name="Cuomo C."/>
            <person name="Litvintseva A."/>
            <person name="Heitman J."/>
            <person name="Chen Y."/>
            <person name="Sun S."/>
            <person name="Springer D."/>
            <person name="Dromer F."/>
            <person name="Young S."/>
            <person name="Zeng Q."/>
            <person name="Chapman S."/>
            <person name="Gujja S."/>
            <person name="Saif S."/>
            <person name="Birren B."/>
        </authorList>
    </citation>
    <scope>NUCLEOTIDE SEQUENCE</scope>
    <source>
        <strain evidence="3">CBS 7841</strain>
    </source>
</reference>
<feature type="compositionally biased region" description="Acidic residues" evidence="1">
    <location>
        <begin position="229"/>
        <end position="247"/>
    </location>
</feature>
<dbReference type="EMBL" id="CP143787">
    <property type="protein sequence ID" value="WVN88250.1"/>
    <property type="molecule type" value="Genomic_DNA"/>
</dbReference>
<dbReference type="Proteomes" id="UP000094043">
    <property type="component" value="Chromosome 4"/>
</dbReference>
<evidence type="ECO:0000313" key="3">
    <source>
        <dbReference type="EMBL" id="WVN88250.1"/>
    </source>
</evidence>
<feature type="transmembrane region" description="Helical" evidence="2">
    <location>
        <begin position="102"/>
        <end position="123"/>
    </location>
</feature>
<protein>
    <submittedName>
        <fullName evidence="3">Uncharacterized protein</fullName>
    </submittedName>
</protein>